<reference evidence="1" key="2">
    <citation type="submission" date="2020-05" db="UniProtKB">
        <authorList>
            <consortium name="EnsemblMetazoa"/>
        </authorList>
    </citation>
    <scope>IDENTIFICATION</scope>
    <source>
        <strain evidence="1">ACHKN1017</strain>
    </source>
</reference>
<organism evidence="1 2">
    <name type="scientific">Anopheles christyi</name>
    <dbReference type="NCBI Taxonomy" id="43041"/>
    <lineage>
        <taxon>Eukaryota</taxon>
        <taxon>Metazoa</taxon>
        <taxon>Ecdysozoa</taxon>
        <taxon>Arthropoda</taxon>
        <taxon>Hexapoda</taxon>
        <taxon>Insecta</taxon>
        <taxon>Pterygota</taxon>
        <taxon>Neoptera</taxon>
        <taxon>Endopterygota</taxon>
        <taxon>Diptera</taxon>
        <taxon>Nematocera</taxon>
        <taxon>Culicoidea</taxon>
        <taxon>Culicidae</taxon>
        <taxon>Anophelinae</taxon>
        <taxon>Anopheles</taxon>
    </lineage>
</organism>
<dbReference type="VEuPathDB" id="VectorBase:ACHR014408"/>
<evidence type="ECO:0000313" key="1">
    <source>
        <dbReference type="EnsemblMetazoa" id="ACHR014408-PA"/>
    </source>
</evidence>
<name>A0A182KJ04_9DIPT</name>
<sequence>MRSVILLGRGDVTFCRWEGTLWEIFIYIPPGGFAAEDPPLPNIARSCTYAVEVRYPVNITTTFDSSVWLRCEWVGKQWKGVRMVSLLPHLRGDLFVRHTDRGHQKPTDPNLCTHTALSLSLSVSLSLSLSLASLKTVQPHANWEVLDYCYYYHSRSS</sequence>
<protein>
    <submittedName>
        <fullName evidence="1">Uncharacterized protein</fullName>
    </submittedName>
</protein>
<dbReference type="Proteomes" id="UP000075881">
    <property type="component" value="Unassembled WGS sequence"/>
</dbReference>
<keyword evidence="2" id="KW-1185">Reference proteome</keyword>
<evidence type="ECO:0000313" key="2">
    <source>
        <dbReference type="Proteomes" id="UP000075881"/>
    </source>
</evidence>
<proteinExistence type="predicted"/>
<dbReference type="EnsemblMetazoa" id="ACHR014408-RA">
    <property type="protein sequence ID" value="ACHR014408-PA"/>
    <property type="gene ID" value="ACHR014408"/>
</dbReference>
<dbReference type="AlphaFoldDB" id="A0A182KJ04"/>
<accession>A0A182KJ04</accession>
<reference evidence="2" key="1">
    <citation type="submission" date="2013-03" db="EMBL/GenBank/DDBJ databases">
        <title>The Genome Sequence of Anopheles christyi ACHKN1017.</title>
        <authorList>
            <consortium name="The Broad Institute Genomics Platform"/>
            <person name="Neafsey D.E."/>
            <person name="Besansky N."/>
            <person name="Walker B."/>
            <person name="Young S.K."/>
            <person name="Zeng Q."/>
            <person name="Gargeya S."/>
            <person name="Fitzgerald M."/>
            <person name="Haas B."/>
            <person name="Abouelleil A."/>
            <person name="Allen A.W."/>
            <person name="Alvarado L."/>
            <person name="Arachchi H.M."/>
            <person name="Berlin A.M."/>
            <person name="Chapman S.B."/>
            <person name="Gainer-Dewar J."/>
            <person name="Goldberg J."/>
            <person name="Griggs A."/>
            <person name="Gujja S."/>
            <person name="Hansen M."/>
            <person name="Howarth C."/>
            <person name="Imamovic A."/>
            <person name="Ireland A."/>
            <person name="Larimer J."/>
            <person name="McCowan C."/>
            <person name="Murphy C."/>
            <person name="Pearson M."/>
            <person name="Poon T.W."/>
            <person name="Priest M."/>
            <person name="Roberts A."/>
            <person name="Saif S."/>
            <person name="Shea T."/>
            <person name="Sisk P."/>
            <person name="Sykes S."/>
            <person name="Wortman J."/>
            <person name="Nusbaum C."/>
            <person name="Birren B."/>
        </authorList>
    </citation>
    <scope>NUCLEOTIDE SEQUENCE [LARGE SCALE GENOMIC DNA]</scope>
    <source>
        <strain evidence="2">ACHKN1017</strain>
    </source>
</reference>